<evidence type="ECO:0000259" key="3">
    <source>
        <dbReference type="PROSITE" id="PS50977"/>
    </source>
</evidence>
<dbReference type="Gene3D" id="1.10.357.10">
    <property type="entry name" value="Tetracycline Repressor, domain 2"/>
    <property type="match status" value="1"/>
</dbReference>
<protein>
    <submittedName>
        <fullName evidence="4">TetR/AcrR family transcriptional regulator</fullName>
    </submittedName>
</protein>
<gene>
    <name evidence="4" type="ORF">OL233_08290</name>
</gene>
<dbReference type="RefSeq" id="WP_275471866.1">
    <property type="nucleotide sequence ID" value="NZ_JAPDSH010000006.1"/>
</dbReference>
<dbReference type="Pfam" id="PF00440">
    <property type="entry name" value="TetR_N"/>
    <property type="match status" value="1"/>
</dbReference>
<accession>A0ABT5X335</accession>
<dbReference type="InterPro" id="IPR009057">
    <property type="entry name" value="Homeodomain-like_sf"/>
</dbReference>
<dbReference type="InterPro" id="IPR001647">
    <property type="entry name" value="HTH_TetR"/>
</dbReference>
<proteinExistence type="predicted"/>
<feature type="domain" description="HTH tetR-type" evidence="3">
    <location>
        <begin position="4"/>
        <end position="64"/>
    </location>
</feature>
<evidence type="ECO:0000313" key="4">
    <source>
        <dbReference type="EMBL" id="MDF0480281.1"/>
    </source>
</evidence>
<dbReference type="InterPro" id="IPR050624">
    <property type="entry name" value="HTH-type_Tx_Regulator"/>
</dbReference>
<evidence type="ECO:0000256" key="2">
    <source>
        <dbReference type="PROSITE-ProRule" id="PRU00335"/>
    </source>
</evidence>
<dbReference type="SUPFAM" id="SSF46689">
    <property type="entry name" value="Homeodomain-like"/>
    <property type="match status" value="1"/>
</dbReference>
<keyword evidence="5" id="KW-1185">Reference proteome</keyword>
<comment type="caution">
    <text evidence="4">The sequence shown here is derived from an EMBL/GenBank/DDBJ whole genome shotgun (WGS) entry which is preliminary data.</text>
</comment>
<dbReference type="PROSITE" id="PS50977">
    <property type="entry name" value="HTH_TETR_2"/>
    <property type="match status" value="1"/>
</dbReference>
<name>A0ABT5X335_9ENTE</name>
<dbReference type="EMBL" id="JAPDSH010000006">
    <property type="protein sequence ID" value="MDF0480281.1"/>
    <property type="molecule type" value="Genomic_DNA"/>
</dbReference>
<evidence type="ECO:0000256" key="1">
    <source>
        <dbReference type="ARBA" id="ARBA00023125"/>
    </source>
</evidence>
<evidence type="ECO:0000313" key="5">
    <source>
        <dbReference type="Proteomes" id="UP001147148"/>
    </source>
</evidence>
<organism evidence="4 5">
    <name type="scientific">Vagococcus proximus</name>
    <dbReference type="NCBI Taxonomy" id="2991417"/>
    <lineage>
        <taxon>Bacteria</taxon>
        <taxon>Bacillati</taxon>
        <taxon>Bacillota</taxon>
        <taxon>Bacilli</taxon>
        <taxon>Lactobacillales</taxon>
        <taxon>Enterococcaceae</taxon>
        <taxon>Vagococcus</taxon>
    </lineage>
</organism>
<dbReference type="PANTHER" id="PTHR43479:SF7">
    <property type="entry name" value="TETR-FAMILY TRANSCRIPTIONAL REGULATOR"/>
    <property type="match status" value="1"/>
</dbReference>
<sequence length="180" mass="21338">MKHSKSYFAIQNALYKLLEQSDLKQLTINDICEQANVGRSTFYHLFHDKYEILEKENEALCQIVDDSLKEVLTMSNLELHLNNLIQTLNHTKFLQLIDIEEGGVNLRKDLRNIFEQNYILYYDRKMIQKKWGITFDFAKDLFCSTTLTFIESSIKSQDEEDTKNNINFIKEMINMFLVFT</sequence>
<keyword evidence="1 2" id="KW-0238">DNA-binding</keyword>
<dbReference type="Proteomes" id="UP001147148">
    <property type="component" value="Unassembled WGS sequence"/>
</dbReference>
<reference evidence="4" key="1">
    <citation type="submission" date="2022-10" db="EMBL/GenBank/DDBJ databases">
        <title>Vagococcus sp. isolated from poultry meat.</title>
        <authorList>
            <person name="Johansson P."/>
            <person name="Bjorkroth J."/>
        </authorList>
    </citation>
    <scope>NUCLEOTIDE SEQUENCE</scope>
    <source>
        <strain evidence="4">PNs007</strain>
    </source>
</reference>
<feature type="DNA-binding region" description="H-T-H motif" evidence="2">
    <location>
        <begin position="27"/>
        <end position="46"/>
    </location>
</feature>
<dbReference type="PANTHER" id="PTHR43479">
    <property type="entry name" value="ACREF/ENVCD OPERON REPRESSOR-RELATED"/>
    <property type="match status" value="1"/>
</dbReference>